<keyword evidence="5" id="KW-0804">Transcription</keyword>
<evidence type="ECO:0000256" key="7">
    <source>
        <dbReference type="SAM" id="MobiDB-lite"/>
    </source>
</evidence>
<evidence type="ECO:0000256" key="5">
    <source>
        <dbReference type="ARBA" id="ARBA00023163"/>
    </source>
</evidence>
<feature type="region of interest" description="Disordered" evidence="7">
    <location>
        <begin position="1676"/>
        <end position="1709"/>
    </location>
</feature>
<dbReference type="EMBL" id="LCWF01000010">
    <property type="protein sequence ID" value="KKY28657.1"/>
    <property type="molecule type" value="Genomic_DNA"/>
</dbReference>
<evidence type="ECO:0000256" key="2">
    <source>
        <dbReference type="ARBA" id="ARBA00022723"/>
    </source>
</evidence>
<dbReference type="InterPro" id="IPR050613">
    <property type="entry name" value="Sec_Metabolite_Reg"/>
</dbReference>
<protein>
    <submittedName>
        <fullName evidence="10">Putative c6 transcription factor</fullName>
    </submittedName>
</protein>
<dbReference type="Pfam" id="PF04082">
    <property type="entry name" value="Fungal_trans"/>
    <property type="match status" value="1"/>
</dbReference>
<reference evidence="10 11" key="2">
    <citation type="submission" date="2015-05" db="EMBL/GenBank/DDBJ databases">
        <authorList>
            <person name="Morales-Cruz A."/>
            <person name="Amrine K.C."/>
            <person name="Cantu D."/>
        </authorList>
    </citation>
    <scope>NUCLEOTIDE SEQUENCE [LARGE SCALE GENOMIC DNA]</scope>
    <source>
        <strain evidence="10">UCRPC4</strain>
    </source>
</reference>
<evidence type="ECO:0000256" key="8">
    <source>
        <dbReference type="SAM" id="Phobius"/>
    </source>
</evidence>
<dbReference type="GO" id="GO:0000981">
    <property type="term" value="F:DNA-binding transcription factor activity, RNA polymerase II-specific"/>
    <property type="evidence" value="ECO:0007669"/>
    <property type="project" value="InterPro"/>
</dbReference>
<proteinExistence type="predicted"/>
<keyword evidence="11" id="KW-1185">Reference proteome</keyword>
<keyword evidence="4" id="KW-0238">DNA-binding</keyword>
<name>A0A0G2F1H5_PHACM</name>
<dbReference type="GO" id="GO:0005634">
    <property type="term" value="C:nucleus"/>
    <property type="evidence" value="ECO:0007669"/>
    <property type="project" value="UniProtKB-SubCell"/>
</dbReference>
<feature type="transmembrane region" description="Helical" evidence="8">
    <location>
        <begin position="556"/>
        <end position="578"/>
    </location>
</feature>
<dbReference type="InterPro" id="IPR001138">
    <property type="entry name" value="Zn2Cys6_DnaBD"/>
</dbReference>
<dbReference type="GO" id="GO:0006351">
    <property type="term" value="P:DNA-templated transcription"/>
    <property type="evidence" value="ECO:0007669"/>
    <property type="project" value="InterPro"/>
</dbReference>
<evidence type="ECO:0000259" key="9">
    <source>
        <dbReference type="PROSITE" id="PS50048"/>
    </source>
</evidence>
<dbReference type="Gene3D" id="4.10.240.10">
    <property type="entry name" value="Zn(2)-C6 fungal-type DNA-binding domain"/>
    <property type="match status" value="1"/>
</dbReference>
<reference evidence="10 11" key="1">
    <citation type="submission" date="2015-05" db="EMBL/GenBank/DDBJ databases">
        <title>Distinctive expansion of gene families associated with plant cell wall degradation and secondary metabolism in the genomes of grapevine trunk pathogens.</title>
        <authorList>
            <person name="Lawrence D.P."/>
            <person name="Travadon R."/>
            <person name="Rolshausen P.E."/>
            <person name="Baumgartner K."/>
        </authorList>
    </citation>
    <scope>NUCLEOTIDE SEQUENCE [LARGE SCALE GENOMIC DNA]</scope>
    <source>
        <strain evidence="10">UCRPC4</strain>
    </source>
</reference>
<dbReference type="SMART" id="SM00066">
    <property type="entry name" value="GAL4"/>
    <property type="match status" value="1"/>
</dbReference>
<dbReference type="InterPro" id="IPR007219">
    <property type="entry name" value="XnlR_reg_dom"/>
</dbReference>
<evidence type="ECO:0000256" key="3">
    <source>
        <dbReference type="ARBA" id="ARBA00023015"/>
    </source>
</evidence>
<dbReference type="Proteomes" id="UP000053317">
    <property type="component" value="Unassembled WGS sequence"/>
</dbReference>
<keyword evidence="2" id="KW-0479">Metal-binding</keyword>
<dbReference type="SUPFAM" id="SSF57701">
    <property type="entry name" value="Zn2/Cys6 DNA-binding domain"/>
    <property type="match status" value="1"/>
</dbReference>
<comment type="subcellular location">
    <subcellularLocation>
        <location evidence="1">Nucleus</location>
    </subcellularLocation>
</comment>
<evidence type="ECO:0000256" key="6">
    <source>
        <dbReference type="ARBA" id="ARBA00023242"/>
    </source>
</evidence>
<feature type="compositionally biased region" description="Acidic residues" evidence="7">
    <location>
        <begin position="1008"/>
        <end position="1018"/>
    </location>
</feature>
<feature type="region of interest" description="Disordered" evidence="7">
    <location>
        <begin position="1"/>
        <end position="33"/>
    </location>
</feature>
<dbReference type="InterPro" id="IPR036864">
    <property type="entry name" value="Zn2-C6_fun-type_DNA-bd_sf"/>
</dbReference>
<evidence type="ECO:0000256" key="4">
    <source>
        <dbReference type="ARBA" id="ARBA00023125"/>
    </source>
</evidence>
<evidence type="ECO:0000256" key="1">
    <source>
        <dbReference type="ARBA" id="ARBA00004123"/>
    </source>
</evidence>
<dbReference type="PANTHER" id="PTHR31001:SF79">
    <property type="entry name" value="ZN(II)2CYS6 TRANSCRIPTION FACTOR (EUROFUNG)"/>
    <property type="match status" value="1"/>
</dbReference>
<dbReference type="Pfam" id="PF00172">
    <property type="entry name" value="Zn_clus"/>
    <property type="match status" value="1"/>
</dbReference>
<comment type="caution">
    <text evidence="10">The sequence shown here is derived from an EMBL/GenBank/DDBJ whole genome shotgun (WGS) entry which is preliminary data.</text>
</comment>
<evidence type="ECO:0000313" key="11">
    <source>
        <dbReference type="Proteomes" id="UP000053317"/>
    </source>
</evidence>
<dbReference type="OrthoDB" id="3989227at2759"/>
<dbReference type="PROSITE" id="PS50048">
    <property type="entry name" value="ZN2_CY6_FUNGAL_2"/>
    <property type="match status" value="1"/>
</dbReference>
<dbReference type="CDD" id="cd12148">
    <property type="entry name" value="fungal_TF_MHR"/>
    <property type="match status" value="1"/>
</dbReference>
<feature type="region of interest" description="Disordered" evidence="7">
    <location>
        <begin position="842"/>
        <end position="884"/>
    </location>
</feature>
<keyword evidence="6" id="KW-0539">Nucleus</keyword>
<keyword evidence="3" id="KW-0805">Transcription regulation</keyword>
<organism evidence="10 11">
    <name type="scientific">Phaeomoniella chlamydospora</name>
    <name type="common">Phaeoacremonium chlamydosporum</name>
    <dbReference type="NCBI Taxonomy" id="158046"/>
    <lineage>
        <taxon>Eukaryota</taxon>
        <taxon>Fungi</taxon>
        <taxon>Dikarya</taxon>
        <taxon>Ascomycota</taxon>
        <taxon>Pezizomycotina</taxon>
        <taxon>Eurotiomycetes</taxon>
        <taxon>Chaetothyriomycetidae</taxon>
        <taxon>Phaeomoniellales</taxon>
        <taxon>Phaeomoniellaceae</taxon>
        <taxon>Phaeomoniella</taxon>
    </lineage>
</organism>
<feature type="compositionally biased region" description="Polar residues" evidence="7">
    <location>
        <begin position="24"/>
        <end position="33"/>
    </location>
</feature>
<dbReference type="PANTHER" id="PTHR31001">
    <property type="entry name" value="UNCHARACTERIZED TRANSCRIPTIONAL REGULATORY PROTEIN"/>
    <property type="match status" value="1"/>
</dbReference>
<keyword evidence="8" id="KW-0812">Transmembrane</keyword>
<feature type="region of interest" description="Disordered" evidence="7">
    <location>
        <begin position="1008"/>
        <end position="1044"/>
    </location>
</feature>
<feature type="transmembrane region" description="Helical" evidence="8">
    <location>
        <begin position="590"/>
        <end position="610"/>
    </location>
</feature>
<dbReference type="PROSITE" id="PS00463">
    <property type="entry name" value="ZN2_CY6_FUNGAL_1"/>
    <property type="match status" value="1"/>
</dbReference>
<sequence length="1756" mass="197081">MTNTNGSLLPVTKPVTRLSEKNSSDQQSQRLSRPSTPIVLDTNYVLKQAQAHEDTWVNYIHCKGLPEFEELYQTDQAEGRVLLENEIERLKTAATRSIFEPFLWAKNHGSFQNGELSSETLLRMVDYLIGNLAIIKYRNSLIVVENLRYCRGTLRVRRTYDDALANLRASRGYLVSNFVQSCSFIATKELSELKQGTTEWQLYDDLVNYVSAAIYRLFVHSAKGQVWTHWTLAVLARMSRKLKDLKQNARQCAEDCIDATEFFHEDLKDENLENHKRFTFCTEGGQPIDLLDDTYFVAGYFLDGYRTRETIYNTFSTVLRSIKYNITESGSGSNPLPIGCDFSTFIDAADGESALVLDSEKQGDMSTSTSETALAFSYNACRLLLPLAEHIRKQNANLDNLHKVAGVRWWWQRGESAEDLLPFVHGLAYVKDIDECVSIIVHISLTSCRTSQSLSIFADTIQSRPGEEHRVDVLAPPPGCRLAFTFSQSIDRHERHNEGSQVMTLPVYSLRQQYVSSREGAAKTPGVELRKQYKAHQRTTFDWVVDSEAIVINCRLVVAGIILPAILTALGGVALLVIPYRKPKDVDPSNFMIFLWSIALTYLLVAKAFFVPDWPWHDFLRAEVRCGSVSEVHRITALDRQVILKYLLSNEDRLSIRIKGPYAMLFAQTEQKRTTQKTGFAIDEPVTLDTVYASGFLILKVLTQEGPRLVFVDSRPNTSEIITTSALKREHIVAEEHGSTVTRGSTPSPRPMQLGKASIMWQHVTVAGLQRTKFSNVAMAQEMDNASNTQQVDGKGDKRKITRSRISYSCHECRKRKIKCDKVHPICSNCAKTGERCTYDPAAVNDAPTPEGDPTDVRQSLKRRRDPFTPGKASSVGSPGSVHADIAQDGILPTSVESRIDRLTALVEALRGGRSPPNGNDVSGFDLGLSPGKPSAGNGLLPVSPSEDSATLKLKYLSLEEWDKSRLGGSSFFASVAEELGELNQLLRNKYVSATSTFNSECRKHIDEEEDRQDEDVTENPIEHNLSPDTFYGNGAQESAIDRPDHKECPACRSIMSDKTVVFRNSIPKNFECSDIDPKIGSHLPSKRQSHILFRCWYSGVHGLIPVTYPPVVLEKYDVIWSWYESQGTTKLSASDLAYVPLFWAIWYAGSRSVPLKTLLKEFDVDRSTLSSVYHNQVVRWLAKLNFPRKASLAALSAYLIINGMPTEEEEPLTSTSYIGLAIRVAQALGFHRDPKLFGLPTWEAELRRRMWWHIHHTDVMLAIASGLPPIISDDNYCDVKPISELKDNYLRMPEGDIYTEEVESGRRKADHPDDPLNREHQSMVDVHYVVARAKYWFGVQISKVLKMQLGASTITRDDMQRSRFTVQEIEEVLNDLIRRIPTKGLPENGFVPEVKWGMGDFGIDNDSSLSIAPTLDNLAIFMGPSNGKEQLISSRYHWHTLVNFHKWSRIMLSMLSDRAHCLSYAPFLKQSGSHLYDRPNSVEAPSSRAFIDKVYALGSPQSGIVTGPNAPSVSTPFRGGGSDAWYMLRDLRTQAWRKVGLDPNILWTTEEQQVSAGITSHMTEDQKLLQCFREDLISPSDTQSTPTSNPAASMRHTMLLFNDTMAQDQVQEGEIIKKRRYVSTNDRLTVPNGTHHPVQQNTQPKTKPIQPAGTKPPTTITTVQDTDISITHMPTFSETSPSDNSGHYNTSPSQSAGCTDASSMSYGSQEGMNDTFGEISMDTVFDWEAWDAVFGRQPNIDEEEVFYHDGGTTAK</sequence>
<gene>
    <name evidence="10" type="ORF">UCRPC4_g00464</name>
</gene>
<keyword evidence="8" id="KW-1133">Transmembrane helix</keyword>
<evidence type="ECO:0000313" key="10">
    <source>
        <dbReference type="EMBL" id="KKY28657.1"/>
    </source>
</evidence>
<accession>A0A0G2F1H5</accession>
<dbReference type="GO" id="GO:0008270">
    <property type="term" value="F:zinc ion binding"/>
    <property type="evidence" value="ECO:0007669"/>
    <property type="project" value="InterPro"/>
</dbReference>
<keyword evidence="8" id="KW-0472">Membrane</keyword>
<feature type="region of interest" description="Disordered" evidence="7">
    <location>
        <begin position="1628"/>
        <end position="1662"/>
    </location>
</feature>
<dbReference type="SMART" id="SM00906">
    <property type="entry name" value="Fungal_trans"/>
    <property type="match status" value="1"/>
</dbReference>
<dbReference type="GO" id="GO:0003677">
    <property type="term" value="F:DNA binding"/>
    <property type="evidence" value="ECO:0007669"/>
    <property type="project" value="UniProtKB-KW"/>
</dbReference>
<dbReference type="CDD" id="cd00067">
    <property type="entry name" value="GAL4"/>
    <property type="match status" value="1"/>
</dbReference>
<feature type="domain" description="Zn(2)-C6 fungal-type" evidence="9">
    <location>
        <begin position="809"/>
        <end position="839"/>
    </location>
</feature>